<name>W2JKP9_PHYNI</name>
<proteinExistence type="predicted"/>
<dbReference type="AlphaFoldDB" id="W2JKP9"/>
<organism evidence="1 2">
    <name type="scientific">Phytophthora nicotianae</name>
    <name type="common">Potato buckeye rot agent</name>
    <name type="synonym">Phytophthora parasitica</name>
    <dbReference type="NCBI Taxonomy" id="4792"/>
    <lineage>
        <taxon>Eukaryota</taxon>
        <taxon>Sar</taxon>
        <taxon>Stramenopiles</taxon>
        <taxon>Oomycota</taxon>
        <taxon>Peronosporomycetes</taxon>
        <taxon>Peronosporales</taxon>
        <taxon>Peronosporaceae</taxon>
        <taxon>Phytophthora</taxon>
    </lineage>
</organism>
<accession>W2JKP9</accession>
<gene>
    <name evidence="1" type="ORF">L916_03207</name>
</gene>
<evidence type="ECO:0000313" key="2">
    <source>
        <dbReference type="Proteomes" id="UP000053864"/>
    </source>
</evidence>
<dbReference type="Proteomes" id="UP000053864">
    <property type="component" value="Unassembled WGS sequence"/>
</dbReference>
<protein>
    <submittedName>
        <fullName evidence="1">Uncharacterized protein</fullName>
    </submittedName>
</protein>
<dbReference type="EMBL" id="KI671394">
    <property type="protein sequence ID" value="ETL47006.1"/>
    <property type="molecule type" value="Genomic_DNA"/>
</dbReference>
<reference evidence="1 2" key="1">
    <citation type="submission" date="2013-11" db="EMBL/GenBank/DDBJ databases">
        <title>The Genome Sequence of Phytophthora parasitica CJ05E6.</title>
        <authorList>
            <consortium name="The Broad Institute Genomics Platform"/>
            <person name="Russ C."/>
            <person name="Tyler B."/>
            <person name="Panabieres F."/>
            <person name="Shan W."/>
            <person name="Tripathy S."/>
            <person name="Grunwald N."/>
            <person name="Machado M."/>
            <person name="Johnson C.S."/>
            <person name="Arredondo F."/>
            <person name="Hong C."/>
            <person name="Coffey M."/>
            <person name="Young S.K."/>
            <person name="Zeng Q."/>
            <person name="Gargeya S."/>
            <person name="Fitzgerald M."/>
            <person name="Abouelleil A."/>
            <person name="Alvarado L."/>
            <person name="Chapman S.B."/>
            <person name="Gainer-Dewar J."/>
            <person name="Goldberg J."/>
            <person name="Griggs A."/>
            <person name="Gujja S."/>
            <person name="Hansen M."/>
            <person name="Howarth C."/>
            <person name="Imamovic A."/>
            <person name="Ireland A."/>
            <person name="Larimer J."/>
            <person name="McCowan C."/>
            <person name="Murphy C."/>
            <person name="Pearson M."/>
            <person name="Poon T.W."/>
            <person name="Priest M."/>
            <person name="Roberts A."/>
            <person name="Saif S."/>
            <person name="Shea T."/>
            <person name="Sykes S."/>
            <person name="Wortman J."/>
            <person name="Nusbaum C."/>
            <person name="Birren B."/>
        </authorList>
    </citation>
    <scope>NUCLEOTIDE SEQUENCE [LARGE SCALE GENOMIC DNA]</scope>
    <source>
        <strain evidence="1 2">CJ05E6</strain>
    </source>
</reference>
<sequence length="104" mass="11827">RAIDIVLLRRPHHPGEAHCVWVTQTRVSHALEILPSQTHAERPGSWNDGDTSLDFCRKLFDVTLNQDARYGVVAVGALPCGDKLIERVLKEETLKSWYHLFDLP</sequence>
<feature type="non-terminal residue" evidence="1">
    <location>
        <position position="1"/>
    </location>
</feature>
<evidence type="ECO:0000313" key="1">
    <source>
        <dbReference type="EMBL" id="ETL47006.1"/>
    </source>
</evidence>